<dbReference type="AlphaFoldDB" id="A0A5C3MKC3"/>
<keyword evidence="2" id="KW-1185">Reference proteome</keyword>
<evidence type="ECO:0008006" key="3">
    <source>
        <dbReference type="Google" id="ProtNLM"/>
    </source>
</evidence>
<accession>A0A5C3MKC3</accession>
<name>A0A5C3MKC3_9AGAM</name>
<sequence>MPMVISHVCRRWRHCACSDPMLWRQLGIHDHVEKVPWSSRPVPSLRKLESHSVFLTTCALRAGSFPLTLSLDIYYEPQSSSQRSDLHRCIKMWRPILLRCKSLSLGLPGTTLHALFQITIELPLLESLALASPYDILYLRNMRAPMLNIISVQGCQRNLKIHGVDWSRLTSLTIQWIELGSEIAFILQECVALEHLDLVFEGVTIDGSTVISLPNVKDLALRFGDDDVELVDIFPCFSVPALKCFRLIAAPSERPLAGSVASMLTRSGCHLEQLEVNGQCFLDDTDNSDFGVLLKAAPSLKVLHIEGSYSRASKPVDDCLRWLIHINHDTGEIFAPKLQDLFIQMQVLEGESEYPWPSDVLVSEILTSRRHIPDDPKHNGTLESALIVVEDDYSGRQWRFSCTKGIVMHFCAPHVLTAEEEEQQRAEQLAWTEELKRLLEEDNDEGRHSSAI</sequence>
<protein>
    <recommendedName>
        <fullName evidence="3">F-box domain-containing protein</fullName>
    </recommendedName>
</protein>
<reference evidence="1 2" key="1">
    <citation type="journal article" date="2019" name="Nat. Ecol. Evol.">
        <title>Megaphylogeny resolves global patterns of mushroom evolution.</title>
        <authorList>
            <person name="Varga T."/>
            <person name="Krizsan K."/>
            <person name="Foldi C."/>
            <person name="Dima B."/>
            <person name="Sanchez-Garcia M."/>
            <person name="Sanchez-Ramirez S."/>
            <person name="Szollosi G.J."/>
            <person name="Szarkandi J.G."/>
            <person name="Papp V."/>
            <person name="Albert L."/>
            <person name="Andreopoulos W."/>
            <person name="Angelini C."/>
            <person name="Antonin V."/>
            <person name="Barry K.W."/>
            <person name="Bougher N.L."/>
            <person name="Buchanan P."/>
            <person name="Buyck B."/>
            <person name="Bense V."/>
            <person name="Catcheside P."/>
            <person name="Chovatia M."/>
            <person name="Cooper J."/>
            <person name="Damon W."/>
            <person name="Desjardin D."/>
            <person name="Finy P."/>
            <person name="Geml J."/>
            <person name="Haridas S."/>
            <person name="Hughes K."/>
            <person name="Justo A."/>
            <person name="Karasinski D."/>
            <person name="Kautmanova I."/>
            <person name="Kiss B."/>
            <person name="Kocsube S."/>
            <person name="Kotiranta H."/>
            <person name="LaButti K.M."/>
            <person name="Lechner B.E."/>
            <person name="Liimatainen K."/>
            <person name="Lipzen A."/>
            <person name="Lukacs Z."/>
            <person name="Mihaltcheva S."/>
            <person name="Morgado L.N."/>
            <person name="Niskanen T."/>
            <person name="Noordeloos M.E."/>
            <person name="Ohm R.A."/>
            <person name="Ortiz-Santana B."/>
            <person name="Ovrebo C."/>
            <person name="Racz N."/>
            <person name="Riley R."/>
            <person name="Savchenko A."/>
            <person name="Shiryaev A."/>
            <person name="Soop K."/>
            <person name="Spirin V."/>
            <person name="Szebenyi C."/>
            <person name="Tomsovsky M."/>
            <person name="Tulloss R.E."/>
            <person name="Uehling J."/>
            <person name="Grigoriev I.V."/>
            <person name="Vagvolgyi C."/>
            <person name="Papp T."/>
            <person name="Martin F.M."/>
            <person name="Miettinen O."/>
            <person name="Hibbett D.S."/>
            <person name="Nagy L.G."/>
        </authorList>
    </citation>
    <scope>NUCLEOTIDE SEQUENCE [LARGE SCALE GENOMIC DNA]</scope>
    <source>
        <strain evidence="1 2">OMC1185</strain>
    </source>
</reference>
<dbReference type="OrthoDB" id="3139566at2759"/>
<proteinExistence type="predicted"/>
<dbReference type="Gene3D" id="3.80.10.10">
    <property type="entry name" value="Ribonuclease Inhibitor"/>
    <property type="match status" value="1"/>
</dbReference>
<evidence type="ECO:0000313" key="1">
    <source>
        <dbReference type="EMBL" id="TFK45710.1"/>
    </source>
</evidence>
<dbReference type="InterPro" id="IPR032675">
    <property type="entry name" value="LRR_dom_sf"/>
</dbReference>
<gene>
    <name evidence="1" type="ORF">OE88DRAFT_1812345</name>
</gene>
<dbReference type="SUPFAM" id="SSF52047">
    <property type="entry name" value="RNI-like"/>
    <property type="match status" value="1"/>
</dbReference>
<dbReference type="SUPFAM" id="SSF81383">
    <property type="entry name" value="F-box domain"/>
    <property type="match status" value="1"/>
</dbReference>
<dbReference type="EMBL" id="ML213537">
    <property type="protein sequence ID" value="TFK45710.1"/>
    <property type="molecule type" value="Genomic_DNA"/>
</dbReference>
<organism evidence="1 2">
    <name type="scientific">Heliocybe sulcata</name>
    <dbReference type="NCBI Taxonomy" id="5364"/>
    <lineage>
        <taxon>Eukaryota</taxon>
        <taxon>Fungi</taxon>
        <taxon>Dikarya</taxon>
        <taxon>Basidiomycota</taxon>
        <taxon>Agaricomycotina</taxon>
        <taxon>Agaricomycetes</taxon>
        <taxon>Gloeophyllales</taxon>
        <taxon>Gloeophyllaceae</taxon>
        <taxon>Heliocybe</taxon>
    </lineage>
</organism>
<dbReference type="InterPro" id="IPR036047">
    <property type="entry name" value="F-box-like_dom_sf"/>
</dbReference>
<dbReference type="Proteomes" id="UP000305948">
    <property type="component" value="Unassembled WGS sequence"/>
</dbReference>
<evidence type="ECO:0000313" key="2">
    <source>
        <dbReference type="Proteomes" id="UP000305948"/>
    </source>
</evidence>
<dbReference type="STRING" id="5364.A0A5C3MKC3"/>